<evidence type="ECO:0000313" key="4">
    <source>
        <dbReference type="Proteomes" id="UP001500888"/>
    </source>
</evidence>
<feature type="region of interest" description="Disordered" evidence="2">
    <location>
        <begin position="256"/>
        <end position="299"/>
    </location>
</feature>
<sequence>MSRLTRTIDLNSDLGEGFGRWELGDDEALLSIVTSANVACGFHAGDPTIMRRTCEAAVARGVAIGAQVGYRDLAGFGRRFIEVPPDALADDIVYQIGALDAFARLAGGRVGYVKPHGALYNAIVHHARQAEAVVAAVRAYDPGLPVLGLPGSEWLRRAELAGLTTVTECFADRAYTPQGTLVPRGDPGAVLHDPDEVAERCLRMARGEPIEAVDGTPLLVQAASICVHGDSPGAVAMAQRIRTTLAAAGVELAPFTGGPETARGDASSSGTSGHAVTQGDDASSSGTSGHAVTWAEEDR</sequence>
<feature type="compositionally biased region" description="Polar residues" evidence="2">
    <location>
        <begin position="266"/>
        <end position="290"/>
    </location>
</feature>
<dbReference type="Pfam" id="PF03746">
    <property type="entry name" value="LamB_YcsF"/>
    <property type="match status" value="1"/>
</dbReference>
<organism evidence="3 4">
    <name type="scientific">Sphaerisporangium flaviroseum</name>
    <dbReference type="NCBI Taxonomy" id="509199"/>
    <lineage>
        <taxon>Bacteria</taxon>
        <taxon>Bacillati</taxon>
        <taxon>Actinomycetota</taxon>
        <taxon>Actinomycetes</taxon>
        <taxon>Streptosporangiales</taxon>
        <taxon>Streptosporangiaceae</taxon>
        <taxon>Sphaerisporangium</taxon>
    </lineage>
</organism>
<dbReference type="HAMAP" id="MF_00691">
    <property type="entry name" value="PxpA"/>
    <property type="match status" value="1"/>
</dbReference>
<dbReference type="Gene3D" id="3.20.20.370">
    <property type="entry name" value="Glycoside hydrolase/deacetylase"/>
    <property type="match status" value="1"/>
</dbReference>
<dbReference type="NCBIfam" id="NF003814">
    <property type="entry name" value="PRK05406.1-3"/>
    <property type="match status" value="1"/>
</dbReference>
<dbReference type="PANTHER" id="PTHR30292:SF0">
    <property type="entry name" value="5-OXOPROLINASE SUBUNIT A"/>
    <property type="match status" value="1"/>
</dbReference>
<dbReference type="Proteomes" id="UP001500888">
    <property type="component" value="Unassembled WGS sequence"/>
</dbReference>
<comment type="subunit">
    <text evidence="1">Forms a complex composed of PxpA, PxpB and PxpC.</text>
</comment>
<evidence type="ECO:0000313" key="3">
    <source>
        <dbReference type="EMBL" id="GAA3809618.1"/>
    </source>
</evidence>
<comment type="similarity">
    <text evidence="1">Belongs to the LamB/PxpA family.</text>
</comment>
<dbReference type="EC" id="3.5.2.9" evidence="1"/>
<keyword evidence="1" id="KW-0547">Nucleotide-binding</keyword>
<dbReference type="InterPro" id="IPR011330">
    <property type="entry name" value="Glyco_hydro/deAcase_b/a-brl"/>
</dbReference>
<proteinExistence type="inferred from homology"/>
<protein>
    <recommendedName>
        <fullName evidence="1">5-oxoprolinase subunit A</fullName>
        <shortName evidence="1">5-OPase subunit A</shortName>
        <ecNumber evidence="1">3.5.2.9</ecNumber>
    </recommendedName>
    <alternativeName>
        <fullName evidence="1">5-oxoprolinase (ATP-hydrolyzing) subunit A</fullName>
    </alternativeName>
</protein>
<dbReference type="RefSeq" id="WP_344939787.1">
    <property type="nucleotide sequence ID" value="NZ_BAAAZR010000007.1"/>
</dbReference>
<keyword evidence="4" id="KW-1185">Reference proteome</keyword>
<dbReference type="EMBL" id="BAAAZR010000007">
    <property type="protein sequence ID" value="GAA3809618.1"/>
    <property type="molecule type" value="Genomic_DNA"/>
</dbReference>
<dbReference type="InterPro" id="IPR005501">
    <property type="entry name" value="LamB/YcsF/PxpA-like"/>
</dbReference>
<comment type="function">
    <text evidence="1">Catalyzes the cleavage of 5-oxoproline to form L-glutamate coupled to the hydrolysis of ATP to ADP and inorganic phosphate.</text>
</comment>
<accession>A0ABP7I6X6</accession>
<dbReference type="CDD" id="cd10787">
    <property type="entry name" value="LamB_YcsF_like"/>
    <property type="match status" value="1"/>
</dbReference>
<gene>
    <name evidence="1" type="primary">pxpA</name>
    <name evidence="3" type="ORF">GCM10022226_32450</name>
</gene>
<dbReference type="NCBIfam" id="NF003816">
    <property type="entry name" value="PRK05406.1-5"/>
    <property type="match status" value="1"/>
</dbReference>
<comment type="catalytic activity">
    <reaction evidence="1">
        <text>5-oxo-L-proline + ATP + 2 H2O = L-glutamate + ADP + phosphate + H(+)</text>
        <dbReference type="Rhea" id="RHEA:10348"/>
        <dbReference type="ChEBI" id="CHEBI:15377"/>
        <dbReference type="ChEBI" id="CHEBI:15378"/>
        <dbReference type="ChEBI" id="CHEBI:29985"/>
        <dbReference type="ChEBI" id="CHEBI:30616"/>
        <dbReference type="ChEBI" id="CHEBI:43474"/>
        <dbReference type="ChEBI" id="CHEBI:58402"/>
        <dbReference type="ChEBI" id="CHEBI:456216"/>
        <dbReference type="EC" id="3.5.2.9"/>
    </reaction>
</comment>
<evidence type="ECO:0000256" key="1">
    <source>
        <dbReference type="HAMAP-Rule" id="MF_00691"/>
    </source>
</evidence>
<dbReference type="SUPFAM" id="SSF88713">
    <property type="entry name" value="Glycoside hydrolase/deacetylase"/>
    <property type="match status" value="1"/>
</dbReference>
<keyword evidence="1" id="KW-0067">ATP-binding</keyword>
<dbReference type="PANTHER" id="PTHR30292">
    <property type="entry name" value="UNCHARACTERIZED PROTEIN YBGL-RELATED"/>
    <property type="match status" value="1"/>
</dbReference>
<evidence type="ECO:0000256" key="2">
    <source>
        <dbReference type="SAM" id="MobiDB-lite"/>
    </source>
</evidence>
<comment type="caution">
    <text evidence="3">The sequence shown here is derived from an EMBL/GenBank/DDBJ whole genome shotgun (WGS) entry which is preliminary data.</text>
</comment>
<name>A0ABP7I6X6_9ACTN</name>
<keyword evidence="1" id="KW-0378">Hydrolase</keyword>
<reference evidence="4" key="1">
    <citation type="journal article" date="2019" name="Int. J. Syst. Evol. Microbiol.">
        <title>The Global Catalogue of Microorganisms (GCM) 10K type strain sequencing project: providing services to taxonomists for standard genome sequencing and annotation.</title>
        <authorList>
            <consortium name="The Broad Institute Genomics Platform"/>
            <consortium name="The Broad Institute Genome Sequencing Center for Infectious Disease"/>
            <person name="Wu L."/>
            <person name="Ma J."/>
        </authorList>
    </citation>
    <scope>NUCLEOTIDE SEQUENCE [LARGE SCALE GENOMIC DNA]</scope>
    <source>
        <strain evidence="4">JCM 16908</strain>
    </source>
</reference>